<dbReference type="Proteomes" id="UP000193986">
    <property type="component" value="Unassembled WGS sequence"/>
</dbReference>
<feature type="region of interest" description="Disordered" evidence="1">
    <location>
        <begin position="1"/>
        <end position="111"/>
    </location>
</feature>
<protein>
    <submittedName>
        <fullName evidence="2">Uncharacterized protein</fullName>
    </submittedName>
</protein>
<reference evidence="2 3" key="1">
    <citation type="submission" date="2016-07" db="EMBL/GenBank/DDBJ databases">
        <title>Pervasive Adenine N6-methylation of Active Genes in Fungi.</title>
        <authorList>
            <consortium name="DOE Joint Genome Institute"/>
            <person name="Mondo S.J."/>
            <person name="Dannebaum R.O."/>
            <person name="Kuo R.C."/>
            <person name="Labutti K."/>
            <person name="Haridas S."/>
            <person name="Kuo A."/>
            <person name="Salamov A."/>
            <person name="Ahrendt S.R."/>
            <person name="Lipzen A."/>
            <person name="Sullivan W."/>
            <person name="Andreopoulos W.B."/>
            <person name="Clum A."/>
            <person name="Lindquist E."/>
            <person name="Daum C."/>
            <person name="Ramamoorthy G.K."/>
            <person name="Gryganskyi A."/>
            <person name="Culley D."/>
            <person name="Magnuson J.K."/>
            <person name="James T.Y."/>
            <person name="O'Malley M.A."/>
            <person name="Stajich J.E."/>
            <person name="Spatafora J.W."/>
            <person name="Visel A."/>
            <person name="Grigoriev I.V."/>
        </authorList>
    </citation>
    <scope>NUCLEOTIDE SEQUENCE [LARGE SCALE GENOMIC DNA]</scope>
    <source>
        <strain evidence="2 3">68-887.2</strain>
    </source>
</reference>
<proteinExistence type="predicted"/>
<comment type="caution">
    <text evidence="2">The sequence shown here is derived from an EMBL/GenBank/DDBJ whole genome shotgun (WGS) entry which is preliminary data.</text>
</comment>
<dbReference type="EMBL" id="MCFC01000006">
    <property type="protein sequence ID" value="ORY33458.1"/>
    <property type="molecule type" value="Genomic_DNA"/>
</dbReference>
<evidence type="ECO:0000313" key="2">
    <source>
        <dbReference type="EMBL" id="ORY33458.1"/>
    </source>
</evidence>
<dbReference type="STRING" id="71784.A0A1Y2BF54"/>
<dbReference type="AlphaFoldDB" id="A0A1Y2BF54"/>
<accession>A0A1Y2BF54</accession>
<feature type="compositionally biased region" description="Polar residues" evidence="1">
    <location>
        <begin position="80"/>
        <end position="95"/>
    </location>
</feature>
<sequence>MASTSASTSAQPSAIPQVNVTPASPVTASSATMKEKVPTDSETALVGTSTGASAAAVDNKPSTSQPLARRLSSKGASKPAISTSTAPRSATSNPTRPAETSKAGQKKKKKRKGLAGLFLALGCLSAADFEDEPPKKSPSVAQPPKPAMAQKTTTTPATIVDDATAGPSQPTAESAHQAEEAMGTTGTTETGGTATTSAMTGNTLVGESDKERSAVADDGAPVLGEVILGPVEPVLLPEEEVSKL</sequence>
<evidence type="ECO:0000313" key="3">
    <source>
        <dbReference type="Proteomes" id="UP000193986"/>
    </source>
</evidence>
<feature type="compositionally biased region" description="Polar residues" evidence="1">
    <location>
        <begin position="40"/>
        <end position="52"/>
    </location>
</feature>
<gene>
    <name evidence="2" type="ORF">BCR39DRAFT_302375</name>
</gene>
<feature type="region of interest" description="Disordered" evidence="1">
    <location>
        <begin position="128"/>
        <end position="221"/>
    </location>
</feature>
<organism evidence="2 3">
    <name type="scientific">Naematelia encephala</name>
    <dbReference type="NCBI Taxonomy" id="71784"/>
    <lineage>
        <taxon>Eukaryota</taxon>
        <taxon>Fungi</taxon>
        <taxon>Dikarya</taxon>
        <taxon>Basidiomycota</taxon>
        <taxon>Agaricomycotina</taxon>
        <taxon>Tremellomycetes</taxon>
        <taxon>Tremellales</taxon>
        <taxon>Naemateliaceae</taxon>
        <taxon>Naematelia</taxon>
    </lineage>
</organism>
<evidence type="ECO:0000256" key="1">
    <source>
        <dbReference type="SAM" id="MobiDB-lite"/>
    </source>
</evidence>
<dbReference type="InParanoid" id="A0A1Y2BF54"/>
<feature type="compositionally biased region" description="Polar residues" evidence="1">
    <location>
        <begin position="18"/>
        <end position="32"/>
    </location>
</feature>
<feature type="compositionally biased region" description="Low complexity" evidence="1">
    <location>
        <begin position="180"/>
        <end position="201"/>
    </location>
</feature>
<keyword evidence="3" id="KW-1185">Reference proteome</keyword>
<name>A0A1Y2BF54_9TREE</name>
<feature type="compositionally biased region" description="Low complexity" evidence="1">
    <location>
        <begin position="1"/>
        <end position="17"/>
    </location>
</feature>